<dbReference type="GO" id="GO:0006401">
    <property type="term" value="P:RNA catabolic process"/>
    <property type="evidence" value="ECO:0007669"/>
    <property type="project" value="InterPro"/>
</dbReference>
<sequence>MSNHTKILLSSEGEASLPKYEGHFVPCKSRYTGSTLEFKDNFKEDTEDTSTSSSDNVSTYVRGRKLVGKPLNFLESCSMILVEESTDAEDQTTMKKVADVSKLINYEREGNESRLEEEMAKFQEFLNLNDIIHS</sequence>
<dbReference type="CDD" id="cd09271">
    <property type="entry name" value="RNase_H2-C"/>
    <property type="match status" value="1"/>
</dbReference>
<dbReference type="Gene3D" id="2.40.128.680">
    <property type="match status" value="1"/>
</dbReference>
<organism evidence="1 2">
    <name type="scientific">Lachancea fermentati</name>
    <name type="common">Zygosaccharomyces fermentati</name>
    <dbReference type="NCBI Taxonomy" id="4955"/>
    <lineage>
        <taxon>Eukaryota</taxon>
        <taxon>Fungi</taxon>
        <taxon>Dikarya</taxon>
        <taxon>Ascomycota</taxon>
        <taxon>Saccharomycotina</taxon>
        <taxon>Saccharomycetes</taxon>
        <taxon>Saccharomycetales</taxon>
        <taxon>Saccharomycetaceae</taxon>
        <taxon>Lachancea</taxon>
    </lineage>
</organism>
<dbReference type="GO" id="GO:0032299">
    <property type="term" value="C:ribonuclease H2 complex"/>
    <property type="evidence" value="ECO:0007669"/>
    <property type="project" value="InterPro"/>
</dbReference>
<dbReference type="Proteomes" id="UP000190831">
    <property type="component" value="Chromosome G"/>
</dbReference>
<gene>
    <name evidence="1" type="ORF">LAFE_0G03356G</name>
</gene>
<dbReference type="EMBL" id="LT598486">
    <property type="protein sequence ID" value="SCW03119.1"/>
    <property type="molecule type" value="Genomic_DNA"/>
</dbReference>
<protein>
    <submittedName>
        <fullName evidence="1">LAFE_0G03356g1_1</fullName>
    </submittedName>
</protein>
<reference evidence="1 2" key="1">
    <citation type="submission" date="2016-03" db="EMBL/GenBank/DDBJ databases">
        <authorList>
            <person name="Devillers H."/>
        </authorList>
    </citation>
    <scope>NUCLEOTIDE SEQUENCE [LARGE SCALE GENOMIC DNA]</scope>
    <source>
        <strain evidence="1">CBS 6772</strain>
    </source>
</reference>
<keyword evidence="2" id="KW-1185">Reference proteome</keyword>
<dbReference type="OMA" id="MEDCTIE"/>
<name>A0A1G4MGS9_LACFM</name>
<dbReference type="Pfam" id="PF08615">
    <property type="entry name" value="RNase_H2_suC"/>
    <property type="match status" value="1"/>
</dbReference>
<evidence type="ECO:0000313" key="1">
    <source>
        <dbReference type="EMBL" id="SCW03119.1"/>
    </source>
</evidence>
<dbReference type="AlphaFoldDB" id="A0A1G4MGS9"/>
<evidence type="ECO:0000313" key="2">
    <source>
        <dbReference type="Proteomes" id="UP000190831"/>
    </source>
</evidence>
<dbReference type="InterPro" id="IPR013924">
    <property type="entry name" value="RNase_H2_suC"/>
</dbReference>
<accession>A0A1G4MGS9</accession>
<proteinExistence type="predicted"/>
<dbReference type="OrthoDB" id="4067302at2759"/>